<dbReference type="EMBL" id="CP031264">
    <property type="protein sequence ID" value="AXI76789.1"/>
    <property type="molecule type" value="Genomic_DNA"/>
</dbReference>
<evidence type="ECO:0000313" key="4">
    <source>
        <dbReference type="EMBL" id="AXI76789.1"/>
    </source>
</evidence>
<organism evidence="4 5">
    <name type="scientific">Peterkaempfera bronchialis</name>
    <dbReference type="NCBI Taxonomy" id="2126346"/>
    <lineage>
        <taxon>Bacteria</taxon>
        <taxon>Bacillati</taxon>
        <taxon>Actinomycetota</taxon>
        <taxon>Actinomycetes</taxon>
        <taxon>Kitasatosporales</taxon>
        <taxon>Streptomycetaceae</taxon>
        <taxon>Peterkaempfera</taxon>
    </lineage>
</organism>
<evidence type="ECO:0000256" key="2">
    <source>
        <dbReference type="ARBA" id="ARBA00022801"/>
    </source>
</evidence>
<reference evidence="5" key="1">
    <citation type="submission" date="2018-07" db="EMBL/GenBank/DDBJ databases">
        <title>Streptacidiphilus bronchialis DSM 106435 chromosome.</title>
        <authorList>
            <person name="Batra D."/>
            <person name="Gulvik C.A."/>
        </authorList>
    </citation>
    <scope>NUCLEOTIDE SEQUENCE [LARGE SCALE GENOMIC DNA]</scope>
    <source>
        <strain evidence="5">DSM 106435</strain>
    </source>
</reference>
<dbReference type="RefSeq" id="WP_111490612.1">
    <property type="nucleotide sequence ID" value="NZ_CP031264.1"/>
</dbReference>
<proteinExistence type="inferred from homology"/>
<protein>
    <submittedName>
        <fullName evidence="4">Alpha/beta fold hydrolase</fullName>
    </submittedName>
</protein>
<dbReference type="OrthoDB" id="8480037at2"/>
<dbReference type="Gene3D" id="3.40.50.1820">
    <property type="entry name" value="alpha/beta hydrolase"/>
    <property type="match status" value="1"/>
</dbReference>
<evidence type="ECO:0000256" key="1">
    <source>
        <dbReference type="ARBA" id="ARBA00007169"/>
    </source>
</evidence>
<feature type="domain" description="Thioesterase TesA-like" evidence="3">
    <location>
        <begin position="6"/>
        <end position="222"/>
    </location>
</feature>
<dbReference type="SUPFAM" id="SSF53474">
    <property type="entry name" value="alpha/beta-Hydrolases"/>
    <property type="match status" value="1"/>
</dbReference>
<sequence length="231" mass="24765">MSPDSPSIVVFPGAGSFGTELRGLLAELGPSAWLARYPGRFGRDFGQGAGTFQEVVRSCVAQVERRRPSRAVLVGHSFGAYAAHATARELEELGTVVSALVVVGATAPALLTVPEPPTLRRSDTVAYLEGIDPDLLPDEADEWREIVIDTTMQDLRLLREFTTSQVREVRCPILAVRGAADPLASTSGIGAWADATSGGCTREEFPGGHSDLLRTPEFASWLREACLHSYA</sequence>
<dbReference type="InterPro" id="IPR029058">
    <property type="entry name" value="AB_hydrolase_fold"/>
</dbReference>
<gene>
    <name evidence="4" type="ORF">C7M71_004295</name>
</gene>
<dbReference type="Proteomes" id="UP000249340">
    <property type="component" value="Chromosome"/>
</dbReference>
<dbReference type="GO" id="GO:0008610">
    <property type="term" value="P:lipid biosynthetic process"/>
    <property type="evidence" value="ECO:0007669"/>
    <property type="project" value="TreeGrafter"/>
</dbReference>
<name>A0A345SST4_9ACTN</name>
<dbReference type="InterPro" id="IPR012223">
    <property type="entry name" value="TEII"/>
</dbReference>
<dbReference type="GO" id="GO:0016787">
    <property type="term" value="F:hydrolase activity"/>
    <property type="evidence" value="ECO:0007669"/>
    <property type="project" value="UniProtKB-KW"/>
</dbReference>
<dbReference type="Pfam" id="PF00975">
    <property type="entry name" value="Thioesterase"/>
    <property type="match status" value="1"/>
</dbReference>
<keyword evidence="2 4" id="KW-0378">Hydrolase</keyword>
<evidence type="ECO:0000259" key="3">
    <source>
        <dbReference type="SMART" id="SM00824"/>
    </source>
</evidence>
<dbReference type="InterPro" id="IPR001031">
    <property type="entry name" value="Thioesterase"/>
</dbReference>
<accession>A0A345SST4</accession>
<dbReference type="InterPro" id="IPR020802">
    <property type="entry name" value="TesA-like"/>
</dbReference>
<dbReference type="SMART" id="SM00824">
    <property type="entry name" value="PKS_TE"/>
    <property type="match status" value="1"/>
</dbReference>
<dbReference type="PANTHER" id="PTHR11487:SF0">
    <property type="entry name" value="S-ACYL FATTY ACID SYNTHASE THIOESTERASE, MEDIUM CHAIN"/>
    <property type="match status" value="1"/>
</dbReference>
<dbReference type="AlphaFoldDB" id="A0A345SST4"/>
<keyword evidence="5" id="KW-1185">Reference proteome</keyword>
<dbReference type="PANTHER" id="PTHR11487">
    <property type="entry name" value="THIOESTERASE"/>
    <property type="match status" value="1"/>
</dbReference>
<evidence type="ECO:0000313" key="5">
    <source>
        <dbReference type="Proteomes" id="UP000249340"/>
    </source>
</evidence>
<comment type="similarity">
    <text evidence="1">Belongs to the thioesterase family.</text>
</comment>
<dbReference type="KEGG" id="stri:C7M71_004295"/>